<reference evidence="2 3" key="1">
    <citation type="submission" date="2024-07" db="EMBL/GenBank/DDBJ databases">
        <title>Novosphingobium kalidii RD2P27.</title>
        <authorList>
            <person name="Sun J.-Q."/>
        </authorList>
    </citation>
    <scope>NUCLEOTIDE SEQUENCE [LARGE SCALE GENOMIC DNA]</scope>
    <source>
        <strain evidence="2 3">RD2P27</strain>
    </source>
</reference>
<accession>A0ABV2CXQ2</accession>
<feature type="transmembrane region" description="Helical" evidence="1">
    <location>
        <begin position="85"/>
        <end position="104"/>
    </location>
</feature>
<feature type="transmembrane region" description="Helical" evidence="1">
    <location>
        <begin position="44"/>
        <end position="64"/>
    </location>
</feature>
<gene>
    <name evidence="2" type="ORF">ABVV53_01905</name>
</gene>
<keyword evidence="1" id="KW-0812">Transmembrane</keyword>
<dbReference type="Proteomes" id="UP001548713">
    <property type="component" value="Unassembled WGS sequence"/>
</dbReference>
<keyword evidence="1" id="KW-0472">Membrane</keyword>
<keyword evidence="1" id="KW-1133">Transmembrane helix</keyword>
<evidence type="ECO:0000256" key="1">
    <source>
        <dbReference type="SAM" id="Phobius"/>
    </source>
</evidence>
<sequence>MPITIADRAERLAKRRATLAVVMGTLLIVTQAQRMDHSVTAGPASWIITGVVLVAFVLWASGLFRNGALRGILNDESSDLNRRRSMMIGFWNMHATAVVCYALTFLKDYGPRDAIQIIMTVGISSAFISFGVSERVSARS</sequence>
<organism evidence="2 3">
    <name type="scientific">Novosphingobium kalidii</name>
    <dbReference type="NCBI Taxonomy" id="3230299"/>
    <lineage>
        <taxon>Bacteria</taxon>
        <taxon>Pseudomonadati</taxon>
        <taxon>Pseudomonadota</taxon>
        <taxon>Alphaproteobacteria</taxon>
        <taxon>Sphingomonadales</taxon>
        <taxon>Sphingomonadaceae</taxon>
        <taxon>Novosphingobium</taxon>
    </lineage>
</organism>
<name>A0ABV2CXQ2_9SPHN</name>
<feature type="transmembrane region" description="Helical" evidence="1">
    <location>
        <begin position="116"/>
        <end position="133"/>
    </location>
</feature>
<dbReference type="EMBL" id="JBEWLY010000007">
    <property type="protein sequence ID" value="MET1754219.1"/>
    <property type="molecule type" value="Genomic_DNA"/>
</dbReference>
<comment type="caution">
    <text evidence="2">The sequence shown here is derived from an EMBL/GenBank/DDBJ whole genome shotgun (WGS) entry which is preliminary data.</text>
</comment>
<proteinExistence type="predicted"/>
<protein>
    <submittedName>
        <fullName evidence="2">Uncharacterized protein</fullName>
    </submittedName>
</protein>
<keyword evidence="3" id="KW-1185">Reference proteome</keyword>
<evidence type="ECO:0000313" key="3">
    <source>
        <dbReference type="Proteomes" id="UP001548713"/>
    </source>
</evidence>
<dbReference type="RefSeq" id="WP_353982628.1">
    <property type="nucleotide sequence ID" value="NZ_JBEWLY010000007.1"/>
</dbReference>
<evidence type="ECO:0000313" key="2">
    <source>
        <dbReference type="EMBL" id="MET1754219.1"/>
    </source>
</evidence>